<sequence length="146" mass="16466">MRAPFSPCIFLSLAFLITTVVARDFQVPLTLQNTDEMATALKGWHPGERVIHQKLLYDDPSISMAWMWISGDMPEEHRVFYTTRIPFVAVTTLDAQGRPWGSILAAQDGRPGFLRSPIETVLQRCSSTDDAIDCQWNPWHGCCRAA</sequence>
<dbReference type="PANTHER" id="PTHR42815:SF2">
    <property type="entry name" value="FAD-BINDING, PUTATIVE (AFU_ORTHOLOGUE AFUA_6G07600)-RELATED"/>
    <property type="match status" value="1"/>
</dbReference>
<evidence type="ECO:0000256" key="1">
    <source>
        <dbReference type="SAM" id="SignalP"/>
    </source>
</evidence>
<keyword evidence="1" id="KW-0732">Signal</keyword>
<dbReference type="Proteomes" id="UP000310158">
    <property type="component" value="Unassembled WGS sequence"/>
</dbReference>
<dbReference type="OrthoDB" id="436496at2759"/>
<dbReference type="EMBL" id="SGPL01000486">
    <property type="protein sequence ID" value="THH12035.1"/>
    <property type="molecule type" value="Genomic_DNA"/>
</dbReference>
<evidence type="ECO:0000313" key="3">
    <source>
        <dbReference type="Proteomes" id="UP000310158"/>
    </source>
</evidence>
<reference evidence="2 3" key="1">
    <citation type="submission" date="2019-02" db="EMBL/GenBank/DDBJ databases">
        <title>Genome sequencing of the rare red list fungi Bondarzewia mesenterica.</title>
        <authorList>
            <person name="Buettner E."/>
            <person name="Kellner H."/>
        </authorList>
    </citation>
    <scope>NUCLEOTIDE SEQUENCE [LARGE SCALE GENOMIC DNA]</scope>
    <source>
        <strain evidence="2 3">DSM 108281</strain>
    </source>
</reference>
<dbReference type="AlphaFoldDB" id="A0A4S4LJN4"/>
<evidence type="ECO:0000313" key="2">
    <source>
        <dbReference type="EMBL" id="THH12035.1"/>
    </source>
</evidence>
<feature type="signal peptide" evidence="1">
    <location>
        <begin position="1"/>
        <end position="22"/>
    </location>
</feature>
<evidence type="ECO:0008006" key="4">
    <source>
        <dbReference type="Google" id="ProtNLM"/>
    </source>
</evidence>
<feature type="chain" id="PRO_5020988924" description="Pyridoxamine 5'-phosphate oxidase putative domain-containing protein" evidence="1">
    <location>
        <begin position="23"/>
        <end position="146"/>
    </location>
</feature>
<gene>
    <name evidence="2" type="ORF">EW146_g7846</name>
</gene>
<proteinExistence type="predicted"/>
<organism evidence="2 3">
    <name type="scientific">Bondarzewia mesenterica</name>
    <dbReference type="NCBI Taxonomy" id="1095465"/>
    <lineage>
        <taxon>Eukaryota</taxon>
        <taxon>Fungi</taxon>
        <taxon>Dikarya</taxon>
        <taxon>Basidiomycota</taxon>
        <taxon>Agaricomycotina</taxon>
        <taxon>Agaricomycetes</taxon>
        <taxon>Russulales</taxon>
        <taxon>Bondarzewiaceae</taxon>
        <taxon>Bondarzewia</taxon>
    </lineage>
</organism>
<comment type="caution">
    <text evidence="2">The sequence shown here is derived from an EMBL/GenBank/DDBJ whole genome shotgun (WGS) entry which is preliminary data.</text>
</comment>
<name>A0A4S4LJN4_9AGAM</name>
<protein>
    <recommendedName>
        <fullName evidence="4">Pyridoxamine 5'-phosphate oxidase putative domain-containing protein</fullName>
    </recommendedName>
</protein>
<accession>A0A4S4LJN4</accession>
<keyword evidence="3" id="KW-1185">Reference proteome</keyword>
<dbReference type="PANTHER" id="PTHR42815">
    <property type="entry name" value="FAD-BINDING, PUTATIVE (AFU_ORTHOLOGUE AFUA_6G07600)-RELATED"/>
    <property type="match status" value="1"/>
</dbReference>